<dbReference type="Pfam" id="PF00080">
    <property type="entry name" value="Sod_Cu"/>
    <property type="match status" value="1"/>
</dbReference>
<keyword evidence="2" id="KW-0732">Signal</keyword>
<evidence type="ECO:0000256" key="1">
    <source>
        <dbReference type="ARBA" id="ARBA00010457"/>
    </source>
</evidence>
<comment type="caution">
    <text evidence="4">The sequence shown here is derived from an EMBL/GenBank/DDBJ whole genome shotgun (WGS) entry which is preliminary data.</text>
</comment>
<feature type="chain" id="PRO_5038669511" description="Superoxide dismutase copper/zinc binding domain-containing protein" evidence="2">
    <location>
        <begin position="24"/>
        <end position="179"/>
    </location>
</feature>
<evidence type="ECO:0000259" key="3">
    <source>
        <dbReference type="Pfam" id="PF00080"/>
    </source>
</evidence>
<dbReference type="SUPFAM" id="SSF49329">
    <property type="entry name" value="Cu,Zn superoxide dismutase-like"/>
    <property type="match status" value="1"/>
</dbReference>
<protein>
    <recommendedName>
        <fullName evidence="3">Superoxide dismutase copper/zinc binding domain-containing protein</fullName>
    </recommendedName>
</protein>
<gene>
    <name evidence="4" type="ORF">GCM10010124_21020</name>
</gene>
<dbReference type="InterPro" id="IPR036423">
    <property type="entry name" value="SOD-like_Cu/Zn_dom_sf"/>
</dbReference>
<keyword evidence="5" id="KW-1185">Reference proteome</keyword>
<dbReference type="GO" id="GO:0006801">
    <property type="term" value="P:superoxide metabolic process"/>
    <property type="evidence" value="ECO:0007669"/>
    <property type="project" value="InterPro"/>
</dbReference>
<evidence type="ECO:0000256" key="2">
    <source>
        <dbReference type="SAM" id="SignalP"/>
    </source>
</evidence>
<evidence type="ECO:0000313" key="4">
    <source>
        <dbReference type="EMBL" id="GGK28184.1"/>
    </source>
</evidence>
<organism evidence="4 5">
    <name type="scientific">Pilimelia terevasa</name>
    <dbReference type="NCBI Taxonomy" id="53372"/>
    <lineage>
        <taxon>Bacteria</taxon>
        <taxon>Bacillati</taxon>
        <taxon>Actinomycetota</taxon>
        <taxon>Actinomycetes</taxon>
        <taxon>Micromonosporales</taxon>
        <taxon>Micromonosporaceae</taxon>
        <taxon>Pilimelia</taxon>
    </lineage>
</organism>
<reference evidence="4" key="2">
    <citation type="submission" date="2020-09" db="EMBL/GenBank/DDBJ databases">
        <authorList>
            <person name="Sun Q."/>
            <person name="Ohkuma M."/>
        </authorList>
    </citation>
    <scope>NUCLEOTIDE SEQUENCE</scope>
    <source>
        <strain evidence="4">JCM 3091</strain>
    </source>
</reference>
<dbReference type="Gene3D" id="2.60.40.200">
    <property type="entry name" value="Superoxide dismutase, copper/zinc binding domain"/>
    <property type="match status" value="1"/>
</dbReference>
<proteinExistence type="inferred from homology"/>
<dbReference type="EMBL" id="BMQC01000006">
    <property type="protein sequence ID" value="GGK28184.1"/>
    <property type="molecule type" value="Genomic_DNA"/>
</dbReference>
<reference evidence="4" key="1">
    <citation type="journal article" date="2014" name="Int. J. Syst. Evol. Microbiol.">
        <title>Complete genome sequence of Corynebacterium casei LMG S-19264T (=DSM 44701T), isolated from a smear-ripened cheese.</title>
        <authorList>
            <consortium name="US DOE Joint Genome Institute (JGI-PGF)"/>
            <person name="Walter F."/>
            <person name="Albersmeier A."/>
            <person name="Kalinowski J."/>
            <person name="Ruckert C."/>
        </authorList>
    </citation>
    <scope>NUCLEOTIDE SEQUENCE</scope>
    <source>
        <strain evidence="4">JCM 3091</strain>
    </source>
</reference>
<dbReference type="AlphaFoldDB" id="A0A8J3BQR2"/>
<name>A0A8J3BQR2_9ACTN</name>
<dbReference type="Proteomes" id="UP000662200">
    <property type="component" value="Unassembled WGS sequence"/>
</dbReference>
<feature type="signal peptide" evidence="2">
    <location>
        <begin position="1"/>
        <end position="23"/>
    </location>
</feature>
<comment type="similarity">
    <text evidence="1">Belongs to the Cu-Zn superoxide dismutase family.</text>
</comment>
<sequence>MAALGAAAAIGLTGAALPAAATAVGPQLLYGTGTATDGGSGGAYRYDATLVPDGALVHLGSASLSTGVTKTTLTVHGLLPHRTYGAHLHALACGPEPASSGGHYQQEPGTDPHAANPRNEVWLDVTTDANGTAVTAAENPWTYRAAPGSVVVHADPTSHDHSNPGVAGARVACLTLAAR</sequence>
<evidence type="ECO:0000313" key="5">
    <source>
        <dbReference type="Proteomes" id="UP000662200"/>
    </source>
</evidence>
<accession>A0A8J3BQR2</accession>
<dbReference type="GO" id="GO:0046872">
    <property type="term" value="F:metal ion binding"/>
    <property type="evidence" value="ECO:0007669"/>
    <property type="project" value="InterPro"/>
</dbReference>
<feature type="domain" description="Superoxide dismutase copper/zinc binding" evidence="3">
    <location>
        <begin position="65"/>
        <end position="173"/>
    </location>
</feature>
<dbReference type="InterPro" id="IPR001424">
    <property type="entry name" value="SOD_Cu_Zn_dom"/>
</dbReference>